<dbReference type="Proteomes" id="UP001227386">
    <property type="component" value="Plasmid unnamed"/>
</dbReference>
<dbReference type="EMBL" id="CP123772">
    <property type="protein sequence ID" value="WGO96428.1"/>
    <property type="molecule type" value="Genomic_DNA"/>
</dbReference>
<organism evidence="2 3">
    <name type="scientific">Pseudomonas viciae</name>
    <dbReference type="NCBI Taxonomy" id="2505979"/>
    <lineage>
        <taxon>Bacteria</taxon>
        <taxon>Pseudomonadati</taxon>
        <taxon>Pseudomonadota</taxon>
        <taxon>Gammaproteobacteria</taxon>
        <taxon>Pseudomonadales</taxon>
        <taxon>Pseudomonadaceae</taxon>
        <taxon>Pseudomonas</taxon>
    </lineage>
</organism>
<geneLocation type="plasmid" evidence="2 3">
    <name>unnamed</name>
</geneLocation>
<name>A0ABY8PMI5_9PSED</name>
<evidence type="ECO:0000313" key="2">
    <source>
        <dbReference type="EMBL" id="WGO96428.1"/>
    </source>
</evidence>
<sequence>MKRLMTYTTPLNLKLYLASYAVIVASFVLASAAGSNLVLALGLSAAALMWWPMVRDLGPVAWSVVIQGRWPTRNT</sequence>
<evidence type="ECO:0000313" key="3">
    <source>
        <dbReference type="Proteomes" id="UP001227386"/>
    </source>
</evidence>
<proteinExistence type="predicted"/>
<keyword evidence="1" id="KW-1133">Transmembrane helix</keyword>
<keyword evidence="3" id="KW-1185">Reference proteome</keyword>
<gene>
    <name evidence="2" type="ORF">QCD61_28435</name>
</gene>
<protein>
    <submittedName>
        <fullName evidence="2">Uncharacterized protein</fullName>
    </submittedName>
</protein>
<keyword evidence="1" id="KW-0812">Transmembrane</keyword>
<evidence type="ECO:0000256" key="1">
    <source>
        <dbReference type="SAM" id="Phobius"/>
    </source>
</evidence>
<feature type="transmembrane region" description="Helical" evidence="1">
    <location>
        <begin position="20"/>
        <end position="51"/>
    </location>
</feature>
<keyword evidence="2" id="KW-0614">Plasmid</keyword>
<accession>A0ABY8PMI5</accession>
<reference evidence="2 3" key="1">
    <citation type="journal article" date="2012" name="Appl. Soil Ecol.">
        <title>Isolation and characterization of new plant growth-promoting bacterial endophytes.</title>
        <authorList>
            <person name="Rashid S."/>
            <person name="Charles T.C."/>
            <person name="Glick B.R."/>
        </authorList>
    </citation>
    <scope>NUCLEOTIDE SEQUENCE [LARGE SCALE GENOMIC DNA]</scope>
    <source>
        <strain evidence="2 3">YsS1</strain>
        <plasmid evidence="2 3">unnamed</plasmid>
    </source>
</reference>
<dbReference type="RefSeq" id="WP_280945011.1">
    <property type="nucleotide sequence ID" value="NZ_CP123772.1"/>
</dbReference>
<keyword evidence="1" id="KW-0472">Membrane</keyword>